<protein>
    <submittedName>
        <fullName evidence="1">Uncharacterized protein</fullName>
    </submittedName>
</protein>
<accession>A0A9Q3HNM3</accession>
<evidence type="ECO:0000313" key="2">
    <source>
        <dbReference type="Proteomes" id="UP000765509"/>
    </source>
</evidence>
<sequence>MTQKTSLTGTGFCTQLLFSQVELENGLNLTSQISPINTLFISSITRSYLKLSYSLCLVSTSLFITHYTKWVVDLPSFPSFEWDFFIIDSPKGEDLILGYDFLYHFNPIIDWKNVLITHDFGHKDSGGITSSTSNAFATAVNSVSLAGELKTPSLPPSVIPSQSLLLSRDEVFKDIKDVVEDVAIS</sequence>
<comment type="caution">
    <text evidence="1">The sequence shown here is derived from an EMBL/GenBank/DDBJ whole genome shotgun (WGS) entry which is preliminary data.</text>
</comment>
<keyword evidence="2" id="KW-1185">Reference proteome</keyword>
<dbReference type="Proteomes" id="UP000765509">
    <property type="component" value="Unassembled WGS sequence"/>
</dbReference>
<evidence type="ECO:0000313" key="1">
    <source>
        <dbReference type="EMBL" id="MBW0511988.1"/>
    </source>
</evidence>
<dbReference type="InterPro" id="IPR021109">
    <property type="entry name" value="Peptidase_aspartic_dom_sf"/>
</dbReference>
<proteinExistence type="predicted"/>
<dbReference type="AlphaFoldDB" id="A0A9Q3HNM3"/>
<organism evidence="1 2">
    <name type="scientific">Austropuccinia psidii MF-1</name>
    <dbReference type="NCBI Taxonomy" id="1389203"/>
    <lineage>
        <taxon>Eukaryota</taxon>
        <taxon>Fungi</taxon>
        <taxon>Dikarya</taxon>
        <taxon>Basidiomycota</taxon>
        <taxon>Pucciniomycotina</taxon>
        <taxon>Pucciniomycetes</taxon>
        <taxon>Pucciniales</taxon>
        <taxon>Sphaerophragmiaceae</taxon>
        <taxon>Austropuccinia</taxon>
    </lineage>
</organism>
<dbReference type="Gene3D" id="2.40.70.10">
    <property type="entry name" value="Acid Proteases"/>
    <property type="match status" value="1"/>
</dbReference>
<gene>
    <name evidence="1" type="ORF">O181_051703</name>
</gene>
<reference evidence="1" key="1">
    <citation type="submission" date="2021-03" db="EMBL/GenBank/DDBJ databases">
        <title>Draft genome sequence of rust myrtle Austropuccinia psidii MF-1, a brazilian biotype.</title>
        <authorList>
            <person name="Quecine M.C."/>
            <person name="Pachon D.M.R."/>
            <person name="Bonatelli M.L."/>
            <person name="Correr F.H."/>
            <person name="Franceschini L.M."/>
            <person name="Leite T.F."/>
            <person name="Margarido G.R.A."/>
            <person name="Almeida C.A."/>
            <person name="Ferrarezi J.A."/>
            <person name="Labate C.A."/>
        </authorList>
    </citation>
    <scope>NUCLEOTIDE SEQUENCE</scope>
    <source>
        <strain evidence="1">MF-1</strain>
    </source>
</reference>
<name>A0A9Q3HNM3_9BASI</name>
<dbReference type="EMBL" id="AVOT02022519">
    <property type="protein sequence ID" value="MBW0511988.1"/>
    <property type="molecule type" value="Genomic_DNA"/>
</dbReference>